<evidence type="ECO:0000313" key="3">
    <source>
        <dbReference type="Proteomes" id="UP000664132"/>
    </source>
</evidence>
<accession>A0A8H7T9R3</accession>
<feature type="compositionally biased region" description="Basic and acidic residues" evidence="1">
    <location>
        <begin position="54"/>
        <end position="64"/>
    </location>
</feature>
<evidence type="ECO:0000313" key="2">
    <source>
        <dbReference type="EMBL" id="KAG4415561.1"/>
    </source>
</evidence>
<dbReference type="AlphaFoldDB" id="A0A8H7T9R3"/>
<evidence type="ECO:0000256" key="1">
    <source>
        <dbReference type="SAM" id="MobiDB-lite"/>
    </source>
</evidence>
<feature type="compositionally biased region" description="Low complexity" evidence="1">
    <location>
        <begin position="80"/>
        <end position="95"/>
    </location>
</feature>
<sequence length="719" mass="78755">MHKFARRLGPATRGAVVFHGRSHHVNIFRNQAALRCIHSAPDGVTSGATGGNEASKEKMERGADGMDGEVPTAPKDQEKAQPQQQAASSSATDADPLQKVEQEESSEIPPNFSSGQVPVIRKIGSRTVHPREMARIQQRIRTGEVEWTDAIQPLPRPTKREAAIRANRLRRKQEKNNPSFQIMNRLCTLECEFPEQATKADLLTSLRGMTFIGKNQEWWEKNVGRQAVVLLFTPSFAALVENDATFVPDVLKALTNIQPEVEEASTSKEKSHEIDVVCACVDGLSPDPEMLPISVGTRPKEGFSILYGQERKTISPLWKNDEVPPSRSPSMQSSITLRKGLTGPSDLTLPLANTLFKTGRLSTLLVSRWEYKPSEDTFFAIEQPAERANVVINVFPDVVHQLPKSFIPAVALTPARPIVSGLGNIVRTIDFGGEEGTGPASRELESTVTKYLNTMGYGNTTIDVWALITPPDSGSTKAKPDAPVHPLKSLTATADDIQSKWLAPDNLGKESSLVGRCIPKGNARFCRVLSGGGGWGAKQGLLSLDPQTTYSEIPEARFDFSGGSLEEQQTSALGNIAQEGAYIQFFVARRDTSKALPVPESSDVQVSMRRSAVFGAVPSTVDDIPTPRAELDTNSTDTPASLFITRPGHFGFVSESGMFVRHGLHRASSKPPAPDNFTKIDMPYSYFYVDYKKVKKAEKEPTIRKVNAAKRDLLHRVIL</sequence>
<organism evidence="2 3">
    <name type="scientific">Cadophora malorum</name>
    <dbReference type="NCBI Taxonomy" id="108018"/>
    <lineage>
        <taxon>Eukaryota</taxon>
        <taxon>Fungi</taxon>
        <taxon>Dikarya</taxon>
        <taxon>Ascomycota</taxon>
        <taxon>Pezizomycotina</taxon>
        <taxon>Leotiomycetes</taxon>
        <taxon>Helotiales</taxon>
        <taxon>Ploettnerulaceae</taxon>
        <taxon>Cadophora</taxon>
    </lineage>
</organism>
<proteinExistence type="predicted"/>
<dbReference type="EMBL" id="JAFJYH010000217">
    <property type="protein sequence ID" value="KAG4415561.1"/>
    <property type="molecule type" value="Genomic_DNA"/>
</dbReference>
<protein>
    <submittedName>
        <fullName evidence="2">Uncharacterized protein</fullName>
    </submittedName>
</protein>
<reference evidence="2" key="1">
    <citation type="submission" date="2021-02" db="EMBL/GenBank/DDBJ databases">
        <title>Genome sequence Cadophora malorum strain M34.</title>
        <authorList>
            <person name="Stefanovic E."/>
            <person name="Vu D."/>
            <person name="Scully C."/>
            <person name="Dijksterhuis J."/>
            <person name="Roader J."/>
            <person name="Houbraken J."/>
        </authorList>
    </citation>
    <scope>NUCLEOTIDE SEQUENCE</scope>
    <source>
        <strain evidence="2">M34</strain>
    </source>
</reference>
<comment type="caution">
    <text evidence="2">The sequence shown here is derived from an EMBL/GenBank/DDBJ whole genome shotgun (WGS) entry which is preliminary data.</text>
</comment>
<dbReference type="OrthoDB" id="1744869at2759"/>
<name>A0A8H7T9R3_9HELO</name>
<dbReference type="Proteomes" id="UP000664132">
    <property type="component" value="Unassembled WGS sequence"/>
</dbReference>
<feature type="region of interest" description="Disordered" evidence="1">
    <location>
        <begin position="41"/>
        <end position="118"/>
    </location>
</feature>
<keyword evidence="3" id="KW-1185">Reference proteome</keyword>
<gene>
    <name evidence="2" type="ORF">IFR04_011281</name>
</gene>